<dbReference type="Proteomes" id="UP001151516">
    <property type="component" value="Unassembled WGS sequence"/>
</dbReference>
<evidence type="ECO:0000313" key="12">
    <source>
        <dbReference type="Proteomes" id="UP001151516"/>
    </source>
</evidence>
<evidence type="ECO:0000256" key="1">
    <source>
        <dbReference type="ARBA" id="ARBA00022741"/>
    </source>
</evidence>
<feature type="domain" description="Helicase C-terminal" evidence="10">
    <location>
        <begin position="463"/>
        <end position="621"/>
    </location>
</feature>
<dbReference type="Pfam" id="PF00270">
    <property type="entry name" value="DEAD"/>
    <property type="match status" value="1"/>
</dbReference>
<dbReference type="OrthoDB" id="3370at2759"/>
<gene>
    <name evidence="11" type="primary">DBP6</name>
    <name evidence="11" type="ORF">IWW39_002925</name>
</gene>
<evidence type="ECO:0000259" key="10">
    <source>
        <dbReference type="PROSITE" id="PS51194"/>
    </source>
</evidence>
<sequence>MGSSSKEERKPAGAAASAKPKKSKTREKEADRSDSDSDKASSPKKSTKSKKRKVDEDETKERKHKKDKKEKDGKKDKKEKDRKEDKKEKKHKKPKDGEALEDQLPETTPEPLAQPEPAPVDGLLRFPDFSRQHHLSSESALEAARMGIPHWLAHPATVDRNATAPVTDPRFALSPHAIACCEKAGISTLFAVQAAVIPILRTAHTLSRLRRHVRDLCVSAPTGSGKTLAFVLPIVEKLRQRLVVRLRALVVLPTKDLAHQVKECFDFFCAGTDLRVGLATGDVSLAKEQAALTGQSPDLTGGSSLVDILVCTPGRLMDHLTLTANFTLQHLEFWVMDEADRLLGETYQDWLPKVQSFIEAPVSPRDPTATSGIPTPDACTSRDPESKLDLLARPPPRIQKLLFSATLTQDPAKIARLKLVRPLYISITDEGKKGQSGPSATYTFPSTLTEHYASCPVDEKPLWLIYLLWELRISGGVCFTKSLETAHRLAQVVQTWATNVPDDAWPGAKIVVAEYSSDLPATERARIMRLFKQGSINLLICSDLIARGMDVDQIASVINYDVPTHMSQYTHRVGRTARAGRQGSAYTLVGASQMFHFKKMMTESQHWEGCLNLIKPRKDLLETLRTQYQAALETVNEIYN</sequence>
<comment type="domain">
    <text evidence="7">The Q motif is unique to and characteristic of the DEAD box family of RNA helicases and controls ATP binding and hydrolysis.</text>
</comment>
<evidence type="ECO:0000256" key="2">
    <source>
        <dbReference type="ARBA" id="ARBA00022801"/>
    </source>
</evidence>
<feature type="compositionally biased region" description="Basic and acidic residues" evidence="8">
    <location>
        <begin position="69"/>
        <end position="87"/>
    </location>
</feature>
<dbReference type="PROSITE" id="PS00039">
    <property type="entry name" value="DEAD_ATP_HELICASE"/>
    <property type="match status" value="1"/>
</dbReference>
<evidence type="ECO:0000256" key="3">
    <source>
        <dbReference type="ARBA" id="ARBA00022806"/>
    </source>
</evidence>
<dbReference type="CDD" id="cd18787">
    <property type="entry name" value="SF2_C_DEAD"/>
    <property type="match status" value="1"/>
</dbReference>
<feature type="region of interest" description="Disordered" evidence="8">
    <location>
        <begin position="361"/>
        <end position="384"/>
    </location>
</feature>
<dbReference type="GO" id="GO:0003723">
    <property type="term" value="F:RNA binding"/>
    <property type="evidence" value="ECO:0007669"/>
    <property type="project" value="UniProtKB-UniRule"/>
</dbReference>
<dbReference type="InterPro" id="IPR014001">
    <property type="entry name" value="Helicase_ATP-bd"/>
</dbReference>
<feature type="domain" description="Helicase ATP-binding" evidence="9">
    <location>
        <begin position="207"/>
        <end position="425"/>
    </location>
</feature>
<dbReference type="SMART" id="SM00490">
    <property type="entry name" value="HELICc"/>
    <property type="match status" value="1"/>
</dbReference>
<dbReference type="PROSITE" id="PS51194">
    <property type="entry name" value="HELICASE_CTER"/>
    <property type="match status" value="1"/>
</dbReference>
<keyword evidence="4 6" id="KW-0067">ATP-binding</keyword>
<comment type="caution">
    <text evidence="11">The sequence shown here is derived from an EMBL/GenBank/DDBJ whole genome shotgun (WGS) entry which is preliminary data.</text>
</comment>
<keyword evidence="1 6" id="KW-0547">Nucleotide-binding</keyword>
<organism evidence="11 12">
    <name type="scientific">Coemansia spiralis</name>
    <dbReference type="NCBI Taxonomy" id="417178"/>
    <lineage>
        <taxon>Eukaryota</taxon>
        <taxon>Fungi</taxon>
        <taxon>Fungi incertae sedis</taxon>
        <taxon>Zoopagomycota</taxon>
        <taxon>Kickxellomycotina</taxon>
        <taxon>Kickxellomycetes</taxon>
        <taxon>Kickxellales</taxon>
        <taxon>Kickxellaceae</taxon>
        <taxon>Coemansia</taxon>
    </lineage>
</organism>
<dbReference type="SUPFAM" id="SSF52540">
    <property type="entry name" value="P-loop containing nucleoside triphosphate hydrolases"/>
    <property type="match status" value="2"/>
</dbReference>
<dbReference type="EMBL" id="JANBTX010000072">
    <property type="protein sequence ID" value="KAJ2687453.1"/>
    <property type="molecule type" value="Genomic_DNA"/>
</dbReference>
<evidence type="ECO:0000256" key="6">
    <source>
        <dbReference type="RuleBase" id="RU000492"/>
    </source>
</evidence>
<proteinExistence type="inferred from homology"/>
<feature type="compositionally biased region" description="Basic and acidic residues" evidence="8">
    <location>
        <begin position="26"/>
        <end position="41"/>
    </location>
</feature>
<dbReference type="InterPro" id="IPR027417">
    <property type="entry name" value="P-loop_NTPase"/>
</dbReference>
<name>A0A9W8L4S8_9FUNG</name>
<evidence type="ECO:0000313" key="11">
    <source>
        <dbReference type="EMBL" id="KAJ2687453.1"/>
    </source>
</evidence>
<keyword evidence="2 6" id="KW-0378">Hydrolase</keyword>
<evidence type="ECO:0000256" key="7">
    <source>
        <dbReference type="RuleBase" id="RU365068"/>
    </source>
</evidence>
<comment type="function">
    <text evidence="7">RNA helicase.</text>
</comment>
<accession>A0A9W8L4S8</accession>
<dbReference type="Gene3D" id="3.40.50.300">
    <property type="entry name" value="P-loop containing nucleotide triphosphate hydrolases"/>
    <property type="match status" value="2"/>
</dbReference>
<dbReference type="Pfam" id="PF00271">
    <property type="entry name" value="Helicase_C"/>
    <property type="match status" value="1"/>
</dbReference>
<keyword evidence="3 6" id="KW-0347">Helicase</keyword>
<feature type="compositionally biased region" description="Basic and acidic residues" evidence="8">
    <location>
        <begin position="1"/>
        <end position="11"/>
    </location>
</feature>
<evidence type="ECO:0000259" key="9">
    <source>
        <dbReference type="PROSITE" id="PS51192"/>
    </source>
</evidence>
<keyword evidence="12" id="KW-1185">Reference proteome</keyword>
<feature type="region of interest" description="Disordered" evidence="8">
    <location>
        <begin position="1"/>
        <end position="124"/>
    </location>
</feature>
<dbReference type="GO" id="GO:0016787">
    <property type="term" value="F:hydrolase activity"/>
    <property type="evidence" value="ECO:0007669"/>
    <property type="project" value="UniProtKB-KW"/>
</dbReference>
<evidence type="ECO:0000256" key="4">
    <source>
        <dbReference type="ARBA" id="ARBA00022840"/>
    </source>
</evidence>
<comment type="catalytic activity">
    <reaction evidence="7">
        <text>ATP + H2O = ADP + phosphate + H(+)</text>
        <dbReference type="Rhea" id="RHEA:13065"/>
        <dbReference type="ChEBI" id="CHEBI:15377"/>
        <dbReference type="ChEBI" id="CHEBI:15378"/>
        <dbReference type="ChEBI" id="CHEBI:30616"/>
        <dbReference type="ChEBI" id="CHEBI:43474"/>
        <dbReference type="ChEBI" id="CHEBI:456216"/>
        <dbReference type="EC" id="3.6.4.13"/>
    </reaction>
</comment>
<reference evidence="11" key="1">
    <citation type="submission" date="2022-07" db="EMBL/GenBank/DDBJ databases">
        <title>Phylogenomic reconstructions and comparative analyses of Kickxellomycotina fungi.</title>
        <authorList>
            <person name="Reynolds N.K."/>
            <person name="Stajich J.E."/>
            <person name="Barry K."/>
            <person name="Grigoriev I.V."/>
            <person name="Crous P."/>
            <person name="Smith M.E."/>
        </authorList>
    </citation>
    <scope>NUCLEOTIDE SEQUENCE</scope>
    <source>
        <strain evidence="11">CBS 109367</strain>
    </source>
</reference>
<dbReference type="PANTHER" id="PTHR24031">
    <property type="entry name" value="RNA HELICASE"/>
    <property type="match status" value="1"/>
</dbReference>
<dbReference type="InterPro" id="IPR011545">
    <property type="entry name" value="DEAD/DEAH_box_helicase_dom"/>
</dbReference>
<keyword evidence="5 7" id="KW-0694">RNA-binding</keyword>
<dbReference type="AlphaFoldDB" id="A0A9W8L4S8"/>
<comment type="similarity">
    <text evidence="6">Belongs to the DEAD box helicase family.</text>
</comment>
<evidence type="ECO:0000256" key="5">
    <source>
        <dbReference type="ARBA" id="ARBA00022884"/>
    </source>
</evidence>
<dbReference type="GO" id="GO:0003724">
    <property type="term" value="F:RNA helicase activity"/>
    <property type="evidence" value="ECO:0007669"/>
    <property type="project" value="UniProtKB-EC"/>
</dbReference>
<dbReference type="EC" id="3.6.4.13" evidence="7"/>
<dbReference type="SMART" id="SM00487">
    <property type="entry name" value="DEXDc"/>
    <property type="match status" value="1"/>
</dbReference>
<dbReference type="CDD" id="cd17956">
    <property type="entry name" value="DEADc_DDX51"/>
    <property type="match status" value="1"/>
</dbReference>
<dbReference type="InterPro" id="IPR001650">
    <property type="entry name" value="Helicase_C-like"/>
</dbReference>
<dbReference type="PROSITE" id="PS51192">
    <property type="entry name" value="HELICASE_ATP_BIND_1"/>
    <property type="match status" value="1"/>
</dbReference>
<protein>
    <recommendedName>
        <fullName evidence="7">ATP-dependent RNA helicase</fullName>
        <ecNumber evidence="7">3.6.4.13</ecNumber>
    </recommendedName>
</protein>
<dbReference type="GO" id="GO:0005524">
    <property type="term" value="F:ATP binding"/>
    <property type="evidence" value="ECO:0007669"/>
    <property type="project" value="UniProtKB-UniRule"/>
</dbReference>
<dbReference type="InterPro" id="IPR000629">
    <property type="entry name" value="RNA-helicase_DEAD-box_CS"/>
</dbReference>
<evidence type="ECO:0000256" key="8">
    <source>
        <dbReference type="SAM" id="MobiDB-lite"/>
    </source>
</evidence>